<proteinExistence type="predicted"/>
<evidence type="ECO:0000313" key="5">
    <source>
        <dbReference type="Proteomes" id="UP000321617"/>
    </source>
</evidence>
<dbReference type="InterPro" id="IPR006311">
    <property type="entry name" value="TAT_signal"/>
</dbReference>
<dbReference type="SUPFAM" id="SSF56601">
    <property type="entry name" value="beta-lactamase/transpeptidase-like"/>
    <property type="match status" value="1"/>
</dbReference>
<dbReference type="RefSeq" id="WP_147141587.1">
    <property type="nucleotide sequence ID" value="NZ_BAABIJ010000003.1"/>
</dbReference>
<keyword evidence="1" id="KW-0812">Transmembrane</keyword>
<evidence type="ECO:0000313" key="4">
    <source>
        <dbReference type="EMBL" id="TWJ10705.1"/>
    </source>
</evidence>
<keyword evidence="2" id="KW-0732">Signal</keyword>
<dbReference type="InterPro" id="IPR001466">
    <property type="entry name" value="Beta-lactam-related"/>
</dbReference>
<feature type="chain" id="PRO_5021939160" evidence="2">
    <location>
        <begin position="29"/>
        <end position="479"/>
    </location>
</feature>
<evidence type="ECO:0000256" key="2">
    <source>
        <dbReference type="SAM" id="SignalP"/>
    </source>
</evidence>
<comment type="caution">
    <text evidence="4">The sequence shown here is derived from an EMBL/GenBank/DDBJ whole genome shotgun (WGS) entry which is preliminary data.</text>
</comment>
<feature type="domain" description="Beta-lactamase-related" evidence="3">
    <location>
        <begin position="40"/>
        <end position="342"/>
    </location>
</feature>
<evidence type="ECO:0000256" key="1">
    <source>
        <dbReference type="SAM" id="Phobius"/>
    </source>
</evidence>
<evidence type="ECO:0000259" key="3">
    <source>
        <dbReference type="Pfam" id="PF00144"/>
    </source>
</evidence>
<keyword evidence="1" id="KW-0472">Membrane</keyword>
<gene>
    <name evidence="4" type="ORF">LX16_4126</name>
</gene>
<feature type="transmembrane region" description="Helical" evidence="1">
    <location>
        <begin position="413"/>
        <end position="429"/>
    </location>
</feature>
<dbReference type="InterPro" id="IPR012338">
    <property type="entry name" value="Beta-lactam/transpept-like"/>
</dbReference>
<dbReference type="AlphaFoldDB" id="A0A562UYM1"/>
<dbReference type="PANTHER" id="PTHR46825">
    <property type="entry name" value="D-ALANYL-D-ALANINE-CARBOXYPEPTIDASE/ENDOPEPTIDASE AMPH"/>
    <property type="match status" value="1"/>
</dbReference>
<organism evidence="4 5">
    <name type="scientific">Stackebrandtia albiflava</name>
    <dbReference type="NCBI Taxonomy" id="406432"/>
    <lineage>
        <taxon>Bacteria</taxon>
        <taxon>Bacillati</taxon>
        <taxon>Actinomycetota</taxon>
        <taxon>Actinomycetes</taxon>
        <taxon>Glycomycetales</taxon>
        <taxon>Glycomycetaceae</taxon>
        <taxon>Stackebrandtia</taxon>
    </lineage>
</organism>
<dbReference type="PROSITE" id="PS51318">
    <property type="entry name" value="TAT"/>
    <property type="match status" value="1"/>
</dbReference>
<dbReference type="InterPro" id="IPR050491">
    <property type="entry name" value="AmpC-like"/>
</dbReference>
<dbReference type="Pfam" id="PF00144">
    <property type="entry name" value="Beta-lactamase"/>
    <property type="match status" value="1"/>
</dbReference>
<feature type="transmembrane region" description="Helical" evidence="1">
    <location>
        <begin position="449"/>
        <end position="468"/>
    </location>
</feature>
<dbReference type="OrthoDB" id="3174977at2"/>
<keyword evidence="1" id="KW-1133">Transmembrane helix</keyword>
<feature type="signal peptide" evidence="2">
    <location>
        <begin position="1"/>
        <end position="28"/>
    </location>
</feature>
<reference evidence="4 5" key="1">
    <citation type="journal article" date="2013" name="Stand. Genomic Sci.">
        <title>Genomic Encyclopedia of Type Strains, Phase I: The one thousand microbial genomes (KMG-I) project.</title>
        <authorList>
            <person name="Kyrpides N.C."/>
            <person name="Woyke T."/>
            <person name="Eisen J.A."/>
            <person name="Garrity G."/>
            <person name="Lilburn T.G."/>
            <person name="Beck B.J."/>
            <person name="Whitman W.B."/>
            <person name="Hugenholtz P."/>
            <person name="Klenk H.P."/>
        </authorList>
    </citation>
    <scope>NUCLEOTIDE SEQUENCE [LARGE SCALE GENOMIC DNA]</scope>
    <source>
        <strain evidence="4 5">DSM 45044</strain>
    </source>
</reference>
<name>A0A562UYM1_9ACTN</name>
<protein>
    <submittedName>
        <fullName evidence="4">CubicO group peptidase (Beta-lactamase class C family)</fullName>
    </submittedName>
</protein>
<dbReference type="PANTHER" id="PTHR46825:SF9">
    <property type="entry name" value="BETA-LACTAMASE-RELATED DOMAIN-CONTAINING PROTEIN"/>
    <property type="match status" value="1"/>
</dbReference>
<feature type="transmembrane region" description="Helical" evidence="1">
    <location>
        <begin position="374"/>
        <end position="392"/>
    </location>
</feature>
<keyword evidence="5" id="KW-1185">Reference proteome</keyword>
<sequence>MTHAIPRRAAVLLAAAALLTALPTPASAAPAAALTPEAVDEYLTETIATTGSPGISVVVTHDDEIVHAAGYGHDGNGDPMTADTRMRVASLSKAFTATAVLRLADTGAVALDEPVADQLPGFTMSDPRAADITVRQLLDHTSGLSDTTLDMPALSATGDLASYMDELADGGLARDPGTGWEYCNANFEIAARLVETVDGRDFPTFVREELFTPLGMTATTLGDTTDPPAPGYNSLFGLWIPRDEIRANLPSASGGVVTTATDMGRWLVNQAGHGPDLLTDTPTAAESDPGEHAYRFGWGYQTGPDGEPYLVHSGNLFTYNAAAAVIPGTGHGFAVLSNDAGLVDVTYTVLNGLMALSRGERPDPVAADRQTFELVLALVAAAAVAAAVTGALRSRRWASRHAHKPAWRIVARLVPAAAGVALLPAYPYLVEVLVNGRHVTWEQLTRFPLPLTVTVAVVSLAAAVVAAARLTRLRAANPA</sequence>
<dbReference type="Proteomes" id="UP000321617">
    <property type="component" value="Unassembled WGS sequence"/>
</dbReference>
<dbReference type="Gene3D" id="3.40.710.10">
    <property type="entry name" value="DD-peptidase/beta-lactamase superfamily"/>
    <property type="match status" value="1"/>
</dbReference>
<accession>A0A562UYM1</accession>
<dbReference type="EMBL" id="VLLL01000007">
    <property type="protein sequence ID" value="TWJ10705.1"/>
    <property type="molecule type" value="Genomic_DNA"/>
</dbReference>